<keyword evidence="5" id="KW-0735">Signal-anchor</keyword>
<keyword evidence="3" id="KW-0808">Transferase</keyword>
<dbReference type="Proteomes" id="UP001497457">
    <property type="component" value="Chromosome 33rd"/>
</dbReference>
<dbReference type="InterPro" id="IPR025846">
    <property type="entry name" value="TBL_N"/>
</dbReference>
<evidence type="ECO:0000259" key="11">
    <source>
        <dbReference type="Pfam" id="PF13839"/>
    </source>
</evidence>
<evidence type="ECO:0000256" key="1">
    <source>
        <dbReference type="ARBA" id="ARBA00004323"/>
    </source>
</evidence>
<dbReference type="PANTHER" id="PTHR32285:SF243">
    <property type="entry name" value="OS06G0235000 PROTEIN"/>
    <property type="match status" value="1"/>
</dbReference>
<feature type="domain" description="Trichome birefringence-like C-terminal" evidence="11">
    <location>
        <begin position="142"/>
        <end position="438"/>
    </location>
</feature>
<comment type="subcellular location">
    <subcellularLocation>
        <location evidence="1">Golgi apparatus membrane</location>
        <topology evidence="1">Single-pass type II membrane protein</topology>
    </subcellularLocation>
</comment>
<reference evidence="14" key="1">
    <citation type="submission" date="2024-06" db="EMBL/GenBank/DDBJ databases">
        <authorList>
            <person name="Ryan C."/>
        </authorList>
    </citation>
    <scope>NUCLEOTIDE SEQUENCE [LARGE SCALE GENOMIC DNA]</scope>
</reference>
<feature type="compositionally biased region" description="Polar residues" evidence="9">
    <location>
        <begin position="1"/>
        <end position="13"/>
    </location>
</feature>
<evidence type="ECO:0000256" key="2">
    <source>
        <dbReference type="ARBA" id="ARBA00007727"/>
    </source>
</evidence>
<feature type="transmembrane region" description="Helical" evidence="10">
    <location>
        <begin position="35"/>
        <end position="55"/>
    </location>
</feature>
<evidence type="ECO:0000256" key="9">
    <source>
        <dbReference type="SAM" id="MobiDB-lite"/>
    </source>
</evidence>
<evidence type="ECO:0000256" key="6">
    <source>
        <dbReference type="ARBA" id="ARBA00022989"/>
    </source>
</evidence>
<keyword evidence="8 10" id="KW-0472">Membrane</keyword>
<proteinExistence type="inferred from homology"/>
<evidence type="ECO:0000313" key="13">
    <source>
        <dbReference type="EMBL" id="CAL5037745.1"/>
    </source>
</evidence>
<evidence type="ECO:0000256" key="10">
    <source>
        <dbReference type="SAM" id="Phobius"/>
    </source>
</evidence>
<evidence type="ECO:0000256" key="3">
    <source>
        <dbReference type="ARBA" id="ARBA00022679"/>
    </source>
</evidence>
<dbReference type="InterPro" id="IPR029962">
    <property type="entry name" value="TBL"/>
</dbReference>
<sequence>MGACQTLHSHSQKPTPPSTSSSSSTNTGYFLRKTIGAWLACGFLSLALLHLLCCFPGGTKRVVFSPLLQYFNGTYSSVSSVPGGGQSCDYSEGQWVRAPGHARRYNATECDVKESEDCVRNGRPDTGYLDWRWQPAAPGCELPAFDAAAFLAAVRGKHVAFVGDSMARNQAESLVCLLGAGSPVAFRPRLVYRDEDPGVFQFRRWAFPSHAVTVSVYWAPFLARATGRVDDYHLRYSSVYLDTLAERWSAEADTMDVAVVSAGHWFLKWAMFYNGGEVLGVHMLPESNHTEIGFVTPFREVIRRSVERLVGGNAPGGARTVVLATLSPSHFEKAWDDPTTCARREPYKDGEKDVDGEAAELRRVVEEEASTAAVRNGGAARIEVLDVTKLATMRPDGHPGAYMHRDPFGPGKPEKMLNDCLHSCLPGPVDTFNEILLQLLTKR</sequence>
<dbReference type="Pfam" id="PF13839">
    <property type="entry name" value="PC-Esterase"/>
    <property type="match status" value="1"/>
</dbReference>
<evidence type="ECO:0000259" key="12">
    <source>
        <dbReference type="Pfam" id="PF14416"/>
    </source>
</evidence>
<dbReference type="Pfam" id="PF14416">
    <property type="entry name" value="PMR5N"/>
    <property type="match status" value="1"/>
</dbReference>
<protein>
    <recommendedName>
        <fullName evidence="15">Trichome birefringence-like N-terminal domain-containing protein</fullName>
    </recommendedName>
</protein>
<dbReference type="AlphaFoldDB" id="A0ABC9DF06"/>
<dbReference type="InterPro" id="IPR026057">
    <property type="entry name" value="TBL_C"/>
</dbReference>
<evidence type="ECO:0000256" key="7">
    <source>
        <dbReference type="ARBA" id="ARBA00023034"/>
    </source>
</evidence>
<feature type="domain" description="Trichome birefringence-like N-terminal" evidence="12">
    <location>
        <begin position="86"/>
        <end position="136"/>
    </location>
</feature>
<dbReference type="GO" id="GO:1990538">
    <property type="term" value="F:xylan O-acetyltransferase activity"/>
    <property type="evidence" value="ECO:0007669"/>
    <property type="project" value="UniProtKB-ARBA"/>
</dbReference>
<keyword evidence="4 10" id="KW-0812">Transmembrane</keyword>
<keyword evidence="7" id="KW-0333">Golgi apparatus</keyword>
<evidence type="ECO:0000313" key="14">
    <source>
        <dbReference type="Proteomes" id="UP001497457"/>
    </source>
</evidence>
<keyword evidence="14" id="KW-1185">Reference proteome</keyword>
<dbReference type="PANTHER" id="PTHR32285">
    <property type="entry name" value="PROTEIN TRICHOME BIREFRINGENCE-LIKE 9-RELATED"/>
    <property type="match status" value="1"/>
</dbReference>
<reference evidence="13 14" key="2">
    <citation type="submission" date="2024-10" db="EMBL/GenBank/DDBJ databases">
        <authorList>
            <person name="Ryan C."/>
        </authorList>
    </citation>
    <scope>NUCLEOTIDE SEQUENCE [LARGE SCALE GENOMIC DNA]</scope>
</reference>
<dbReference type="GO" id="GO:0000139">
    <property type="term" value="C:Golgi membrane"/>
    <property type="evidence" value="ECO:0007669"/>
    <property type="project" value="UniProtKB-SubCell"/>
</dbReference>
<evidence type="ECO:0000256" key="8">
    <source>
        <dbReference type="ARBA" id="ARBA00023136"/>
    </source>
</evidence>
<comment type="similarity">
    <text evidence="2">Belongs to the PC-esterase family. TBL subfamily.</text>
</comment>
<evidence type="ECO:0008006" key="15">
    <source>
        <dbReference type="Google" id="ProtNLM"/>
    </source>
</evidence>
<name>A0ABC9DF06_9POAL</name>
<feature type="region of interest" description="Disordered" evidence="9">
    <location>
        <begin position="1"/>
        <end position="25"/>
    </location>
</feature>
<dbReference type="EMBL" id="OZ075143">
    <property type="protein sequence ID" value="CAL5037745.1"/>
    <property type="molecule type" value="Genomic_DNA"/>
</dbReference>
<gene>
    <name evidence="13" type="ORF">URODEC1_LOCUS84673</name>
</gene>
<organism evidence="13 14">
    <name type="scientific">Urochloa decumbens</name>
    <dbReference type="NCBI Taxonomy" id="240449"/>
    <lineage>
        <taxon>Eukaryota</taxon>
        <taxon>Viridiplantae</taxon>
        <taxon>Streptophyta</taxon>
        <taxon>Embryophyta</taxon>
        <taxon>Tracheophyta</taxon>
        <taxon>Spermatophyta</taxon>
        <taxon>Magnoliopsida</taxon>
        <taxon>Liliopsida</taxon>
        <taxon>Poales</taxon>
        <taxon>Poaceae</taxon>
        <taxon>PACMAD clade</taxon>
        <taxon>Panicoideae</taxon>
        <taxon>Panicodae</taxon>
        <taxon>Paniceae</taxon>
        <taxon>Melinidinae</taxon>
        <taxon>Urochloa</taxon>
    </lineage>
</organism>
<accession>A0ABC9DF06</accession>
<evidence type="ECO:0000256" key="4">
    <source>
        <dbReference type="ARBA" id="ARBA00022692"/>
    </source>
</evidence>
<keyword evidence="6 10" id="KW-1133">Transmembrane helix</keyword>
<evidence type="ECO:0000256" key="5">
    <source>
        <dbReference type="ARBA" id="ARBA00022968"/>
    </source>
</evidence>